<name>A0A847SHH8_9NEIS</name>
<gene>
    <name evidence="1" type="ORF">HF682_16440</name>
</gene>
<organism evidence="1 2">
    <name type="scientific">Leeia aquatica</name>
    <dbReference type="NCBI Taxonomy" id="2725557"/>
    <lineage>
        <taxon>Bacteria</taxon>
        <taxon>Pseudomonadati</taxon>
        <taxon>Pseudomonadota</taxon>
        <taxon>Betaproteobacteria</taxon>
        <taxon>Neisseriales</taxon>
        <taxon>Leeiaceae</taxon>
        <taxon>Leeia</taxon>
    </lineage>
</organism>
<dbReference type="RefSeq" id="WP_168878417.1">
    <property type="nucleotide sequence ID" value="NZ_JABAIM010000004.1"/>
</dbReference>
<proteinExistence type="predicted"/>
<keyword evidence="2" id="KW-1185">Reference proteome</keyword>
<sequence>TLIGCLFVKEQLQPTSDFAKLSSFSLRFVVCVSSRDANYTHTGQGRQQLSAGNFPVSRLMAFKLMFQQ</sequence>
<reference evidence="1 2" key="1">
    <citation type="submission" date="2020-04" db="EMBL/GenBank/DDBJ databases">
        <title>Draft genome of Leeia sp. IMCC25680.</title>
        <authorList>
            <person name="Song J."/>
            <person name="Cho J.-C."/>
        </authorList>
    </citation>
    <scope>NUCLEOTIDE SEQUENCE [LARGE SCALE GENOMIC DNA]</scope>
    <source>
        <strain evidence="1 2">IMCC25680</strain>
    </source>
</reference>
<dbReference type="AlphaFoldDB" id="A0A847SHH8"/>
<dbReference type="Proteomes" id="UP000587991">
    <property type="component" value="Unassembled WGS sequence"/>
</dbReference>
<protein>
    <submittedName>
        <fullName evidence="1">Uncharacterized protein</fullName>
    </submittedName>
</protein>
<comment type="caution">
    <text evidence="1">The sequence shown here is derived from an EMBL/GenBank/DDBJ whole genome shotgun (WGS) entry which is preliminary data.</text>
</comment>
<feature type="non-terminal residue" evidence="1">
    <location>
        <position position="1"/>
    </location>
</feature>
<dbReference type="EMBL" id="JABAIM010000004">
    <property type="protein sequence ID" value="NLR76758.1"/>
    <property type="molecule type" value="Genomic_DNA"/>
</dbReference>
<evidence type="ECO:0000313" key="2">
    <source>
        <dbReference type="Proteomes" id="UP000587991"/>
    </source>
</evidence>
<accession>A0A847SHH8</accession>
<evidence type="ECO:0000313" key="1">
    <source>
        <dbReference type="EMBL" id="NLR76758.1"/>
    </source>
</evidence>